<name>A0ABM9FZ49_9BACL</name>
<sequence>MAKAESERMFTQQVVKPKRQEVLSELEMFFHANREELCCDYVQYFKSLCLRLKDQQIMGKKGKIGHITFSMLRTQIAEGRSTYLVEATDSSWVFDRNPCRSKYDAEWAFRYLDRLEYELVQGSRNYMGAITPVELERHVLRESVHFHDYVISLIRYAMPQAAALPEFVELEKEDLFEVRVGEYLDISEVVYKENTYIPDPEVVKAWLEEKNEYEYAYAAILELDLSKGDYSEIDFRFSSFNNCNLSFSSFEAAVLVGTRWSGCWLEQSDFSHSLIQGADFGECHLVGALFSFTEGNSGRPNSSWNKPGFLGVNFSGANLTGANFEGASLRGAQFTHAQLDNVNFKGADLTGAMFSLEQADVVLLDDNQRKDIIWRT</sequence>
<protein>
    <submittedName>
        <fullName evidence="1">Pentapeptide repeat-containing protein</fullName>
    </submittedName>
</protein>
<dbReference type="Pfam" id="PF00805">
    <property type="entry name" value="Pentapeptide"/>
    <property type="match status" value="1"/>
</dbReference>
<evidence type="ECO:0000313" key="1">
    <source>
        <dbReference type="EMBL" id="CAH8244560.1"/>
    </source>
</evidence>
<gene>
    <name evidence="1" type="ORF">WJ0W_001794</name>
</gene>
<keyword evidence="2" id="KW-1185">Reference proteome</keyword>
<dbReference type="SUPFAM" id="SSF141571">
    <property type="entry name" value="Pentapeptide repeat-like"/>
    <property type="match status" value="1"/>
</dbReference>
<dbReference type="PANTHER" id="PTHR14136">
    <property type="entry name" value="BTB_POZ DOMAIN-CONTAINING PROTEIN KCTD9"/>
    <property type="match status" value="1"/>
</dbReference>
<evidence type="ECO:0000313" key="2">
    <source>
        <dbReference type="Proteomes" id="UP001154322"/>
    </source>
</evidence>
<comment type="caution">
    <text evidence="1">The sequence shown here is derived from an EMBL/GenBank/DDBJ whole genome shotgun (WGS) entry which is preliminary data.</text>
</comment>
<proteinExistence type="predicted"/>
<organism evidence="1 2">
    <name type="scientific">Paenibacillus melissococcoides</name>
    <dbReference type="NCBI Taxonomy" id="2912268"/>
    <lineage>
        <taxon>Bacteria</taxon>
        <taxon>Bacillati</taxon>
        <taxon>Bacillota</taxon>
        <taxon>Bacilli</taxon>
        <taxon>Bacillales</taxon>
        <taxon>Paenibacillaceae</taxon>
        <taxon>Paenibacillus</taxon>
    </lineage>
</organism>
<dbReference type="EMBL" id="CALYLO010000002">
    <property type="protein sequence ID" value="CAH8244560.1"/>
    <property type="molecule type" value="Genomic_DNA"/>
</dbReference>
<reference evidence="1" key="1">
    <citation type="submission" date="2022-06" db="EMBL/GenBank/DDBJ databases">
        <authorList>
            <person name="Dietemann V."/>
            <person name="Ory F."/>
            <person name="Dainat B."/>
            <person name="Oberhansli S."/>
        </authorList>
    </citation>
    <scope>NUCLEOTIDE SEQUENCE</scope>
    <source>
        <strain evidence="1">Ena-SAMPLE-TAB-26-04-2022-14:26:32:270-5432</strain>
    </source>
</reference>
<dbReference type="InterPro" id="IPR051082">
    <property type="entry name" value="Pentapeptide-BTB/POZ_domain"/>
</dbReference>
<dbReference type="Pfam" id="PF13599">
    <property type="entry name" value="Pentapeptide_4"/>
    <property type="match status" value="1"/>
</dbReference>
<dbReference type="Gene3D" id="2.160.20.80">
    <property type="entry name" value="E3 ubiquitin-protein ligase SopA"/>
    <property type="match status" value="1"/>
</dbReference>
<dbReference type="RefSeq" id="WP_261944776.1">
    <property type="nucleotide sequence ID" value="NZ_CALYLO010000002.1"/>
</dbReference>
<dbReference type="InterPro" id="IPR001646">
    <property type="entry name" value="5peptide_repeat"/>
</dbReference>
<dbReference type="PANTHER" id="PTHR14136:SF25">
    <property type="entry name" value="BTB_POZ DOMAIN-CONTAINING PROTEIN"/>
    <property type="match status" value="1"/>
</dbReference>
<accession>A0ABM9FZ49</accession>
<dbReference type="Proteomes" id="UP001154322">
    <property type="component" value="Unassembled WGS sequence"/>
</dbReference>